<accession>A0A090T1C2</accession>
<gene>
    <name evidence="6" type="ORF">JCM19240_6390</name>
</gene>
<evidence type="ECO:0000256" key="4">
    <source>
        <dbReference type="SAM" id="SignalP"/>
    </source>
</evidence>
<proteinExistence type="predicted"/>
<dbReference type="GO" id="GO:0009279">
    <property type="term" value="C:cell outer membrane"/>
    <property type="evidence" value="ECO:0007669"/>
    <property type="project" value="UniProtKB-SubCell"/>
</dbReference>
<comment type="caution">
    <text evidence="6">The sequence shown here is derived from an EMBL/GenBank/DDBJ whole genome shotgun (WGS) entry which is preliminary data.</text>
</comment>
<feature type="signal peptide" evidence="4">
    <location>
        <begin position="1"/>
        <end position="25"/>
    </location>
</feature>
<evidence type="ECO:0000259" key="5">
    <source>
        <dbReference type="Pfam" id="PF13609"/>
    </source>
</evidence>
<dbReference type="CDD" id="cd00342">
    <property type="entry name" value="gram_neg_porins"/>
    <property type="match status" value="1"/>
</dbReference>
<reference evidence="6 7" key="1">
    <citation type="submission" date="2014-09" db="EMBL/GenBank/DDBJ databases">
        <title>Vibrio maritimus JCM 19240. (C210) whole genome shotgun sequence.</title>
        <authorList>
            <person name="Sawabe T."/>
            <person name="Meirelles P."/>
            <person name="Nakanishi M."/>
            <person name="Sayaka M."/>
            <person name="Hattori M."/>
            <person name="Ohkuma M."/>
        </authorList>
    </citation>
    <scope>NUCLEOTIDE SEQUENCE [LARGE SCALE GENOMIC DNA]</scope>
    <source>
        <strain evidence="6 7">JCM 19240</strain>
    </source>
</reference>
<dbReference type="InterPro" id="IPR023614">
    <property type="entry name" value="Porin_dom_sf"/>
</dbReference>
<dbReference type="GO" id="GO:0015288">
    <property type="term" value="F:porin activity"/>
    <property type="evidence" value="ECO:0007669"/>
    <property type="project" value="InterPro"/>
</dbReference>
<feature type="domain" description="Porin" evidence="5">
    <location>
        <begin position="13"/>
        <end position="364"/>
    </location>
</feature>
<feature type="chain" id="PRO_5001863577" evidence="4">
    <location>
        <begin position="26"/>
        <end position="382"/>
    </location>
</feature>
<evidence type="ECO:0000256" key="1">
    <source>
        <dbReference type="ARBA" id="ARBA00004571"/>
    </source>
</evidence>
<dbReference type="Proteomes" id="UP000029224">
    <property type="component" value="Unassembled WGS sequence"/>
</dbReference>
<dbReference type="SUPFAM" id="SSF56935">
    <property type="entry name" value="Porins"/>
    <property type="match status" value="1"/>
</dbReference>
<organism evidence="6 7">
    <name type="scientific">Vibrio maritimus</name>
    <dbReference type="NCBI Taxonomy" id="990268"/>
    <lineage>
        <taxon>Bacteria</taxon>
        <taxon>Pseudomonadati</taxon>
        <taxon>Pseudomonadota</taxon>
        <taxon>Gammaproteobacteria</taxon>
        <taxon>Vibrionales</taxon>
        <taxon>Vibrionaceae</taxon>
        <taxon>Vibrio</taxon>
    </lineage>
</organism>
<name>A0A090T1C2_9VIBR</name>
<dbReference type="Gene3D" id="2.40.160.10">
    <property type="entry name" value="Porin"/>
    <property type="match status" value="1"/>
</dbReference>
<dbReference type="InterPro" id="IPR033900">
    <property type="entry name" value="Gram_neg_porin_domain"/>
</dbReference>
<reference evidence="6 7" key="2">
    <citation type="submission" date="2014-09" db="EMBL/GenBank/DDBJ databases">
        <authorList>
            <consortium name="NBRP consortium"/>
            <person name="Sawabe T."/>
            <person name="Meirelles P."/>
            <person name="Nakanishi M."/>
            <person name="Sayaka M."/>
            <person name="Hattori M."/>
            <person name="Ohkuma M."/>
        </authorList>
    </citation>
    <scope>NUCLEOTIDE SEQUENCE [LARGE SCALE GENOMIC DNA]</scope>
    <source>
        <strain evidence="6 7">JCM 19240</strain>
    </source>
</reference>
<dbReference type="OrthoDB" id="8173690at2"/>
<dbReference type="PANTHER" id="PTHR34501:SF2">
    <property type="entry name" value="OUTER MEMBRANE PORIN F-RELATED"/>
    <property type="match status" value="1"/>
</dbReference>
<evidence type="ECO:0000256" key="3">
    <source>
        <dbReference type="ARBA" id="ARBA00023136"/>
    </source>
</evidence>
<dbReference type="Pfam" id="PF13609">
    <property type="entry name" value="Porin_4"/>
    <property type="match status" value="1"/>
</dbReference>
<evidence type="ECO:0000313" key="6">
    <source>
        <dbReference type="EMBL" id="GAL32958.1"/>
    </source>
</evidence>
<dbReference type="EMBL" id="BBMT01000002">
    <property type="protein sequence ID" value="GAL32958.1"/>
    <property type="molecule type" value="Genomic_DNA"/>
</dbReference>
<keyword evidence="7" id="KW-1185">Reference proteome</keyword>
<keyword evidence="2 4" id="KW-0732">Signal</keyword>
<keyword evidence="3" id="KW-0472">Membrane</keyword>
<comment type="subcellular location">
    <subcellularLocation>
        <location evidence="1">Cell outer membrane</location>
        <topology evidence="1">Multi-pass membrane protein</topology>
    </subcellularLocation>
</comment>
<dbReference type="AlphaFoldDB" id="A0A090T1C2"/>
<protein>
    <submittedName>
        <fullName evidence="6">Outer membrane porin protein</fullName>
    </submittedName>
</protein>
<evidence type="ECO:0000256" key="2">
    <source>
        <dbReference type="ARBA" id="ARBA00022729"/>
    </source>
</evidence>
<dbReference type="InterPro" id="IPR050298">
    <property type="entry name" value="Gram-neg_bact_OMP"/>
</dbReference>
<evidence type="ECO:0000313" key="7">
    <source>
        <dbReference type="Proteomes" id="UP000029224"/>
    </source>
</evidence>
<sequence>MEKMFKRTLLGAAVASLTMAGAVQAKPATDTVDLYGQVAISVWQVAEDKFNGGDAPIKMDNESRFGLRGSHELARGPKFIWQLEGGNVLDDGANSGLGVRDTYGGFEFENAGRIRFGRMLAPTYEIIDWPYSSTATGKVFDWGGDIIGGARYDRQSNMVRYDSANLGGFTFNLAAGRGTEDVKDSNFFDVGAHYTAGVFTLHGGYQVGQDRQIDALNSLLTRWWKQNPNQEPTWAEKFDAKGESDTQAGILGFEVALDTFKLFGAVKQEMADYDNITVTYTPAGATDSVTETYRNLEMKQLSYSAGVVYSGVDNWLFKANYAANMDVELQGDKIADTADSIVSAEALYFLDDSALTYVRPYMIDRDASGYEFGWGVGVEYYF</sequence>
<dbReference type="PANTHER" id="PTHR34501">
    <property type="entry name" value="PROTEIN YDDL-RELATED"/>
    <property type="match status" value="1"/>
</dbReference>